<feature type="chain" id="PRO_5015540688" evidence="1">
    <location>
        <begin position="35"/>
        <end position="604"/>
    </location>
</feature>
<dbReference type="InterPro" id="IPR051922">
    <property type="entry name" value="Bact_Sporulation_Assoc"/>
</dbReference>
<dbReference type="EMBL" id="PTJD01000011">
    <property type="protein sequence ID" value="PPK93168.1"/>
    <property type="molecule type" value="Genomic_DNA"/>
</dbReference>
<dbReference type="PANTHER" id="PTHR30032:SF8">
    <property type="entry name" value="GERMINATION-SPECIFIC N-ACETYLMURAMOYL-L-ALANINE AMIDASE"/>
    <property type="match status" value="1"/>
</dbReference>
<dbReference type="InterPro" id="IPR007253">
    <property type="entry name" value="Cell_wall-bd_2"/>
</dbReference>
<dbReference type="RefSeq" id="WP_104434038.1">
    <property type="nucleotide sequence ID" value="NZ_PTJD01000011.1"/>
</dbReference>
<accession>A0A2S6IG30</accession>
<dbReference type="Pfam" id="PF04122">
    <property type="entry name" value="CW_binding_2"/>
    <property type="match status" value="3"/>
</dbReference>
<keyword evidence="3" id="KW-1185">Reference proteome</keyword>
<dbReference type="PANTHER" id="PTHR30032">
    <property type="entry name" value="N-ACETYLMURAMOYL-L-ALANINE AMIDASE-RELATED"/>
    <property type="match status" value="1"/>
</dbReference>
<gene>
    <name evidence="2" type="ORF">CLV92_11185</name>
</gene>
<dbReference type="Proteomes" id="UP000239485">
    <property type="component" value="Unassembled WGS sequence"/>
</dbReference>
<keyword evidence="1" id="KW-0732">Signal</keyword>
<evidence type="ECO:0000256" key="1">
    <source>
        <dbReference type="SAM" id="SignalP"/>
    </source>
</evidence>
<organism evidence="2 3">
    <name type="scientific">Kineococcus xinjiangensis</name>
    <dbReference type="NCBI Taxonomy" id="512762"/>
    <lineage>
        <taxon>Bacteria</taxon>
        <taxon>Bacillati</taxon>
        <taxon>Actinomycetota</taxon>
        <taxon>Actinomycetes</taxon>
        <taxon>Kineosporiales</taxon>
        <taxon>Kineosporiaceae</taxon>
        <taxon>Kineococcus</taxon>
    </lineage>
</organism>
<comment type="caution">
    <text evidence="2">The sequence shown here is derived from an EMBL/GenBank/DDBJ whole genome shotgun (WGS) entry which is preliminary data.</text>
</comment>
<proteinExistence type="predicted"/>
<evidence type="ECO:0000313" key="3">
    <source>
        <dbReference type="Proteomes" id="UP000239485"/>
    </source>
</evidence>
<reference evidence="2 3" key="1">
    <citation type="submission" date="2018-02" db="EMBL/GenBank/DDBJ databases">
        <title>Genomic Encyclopedia of Archaeal and Bacterial Type Strains, Phase II (KMG-II): from individual species to whole genera.</title>
        <authorList>
            <person name="Goeker M."/>
        </authorList>
    </citation>
    <scope>NUCLEOTIDE SEQUENCE [LARGE SCALE GENOMIC DNA]</scope>
    <source>
        <strain evidence="2 3">DSM 22857</strain>
    </source>
</reference>
<dbReference type="Gene3D" id="3.40.50.12090">
    <property type="match status" value="1"/>
</dbReference>
<feature type="signal peptide" evidence="1">
    <location>
        <begin position="1"/>
        <end position="34"/>
    </location>
</feature>
<sequence length="604" mass="61069">MTAATSRLRRRGIGAGVAALVGLTSAGFAGTASAAAGFDLQTRIGGDDRFETAALAAAAFEDTTSVVLVNGFSNVDALSAASLAQPILLTERDTIPDSTLDALKELGVRNITIVGGPAVVSQKVEDALKEPYNVARISGDDRFGTAAAVARTRSSTAPYVFVANGLTGIADALTASTVAAATGSPILLVRPDSAPAGTAALAGYFEAAEVVALGGRGAVSAGVAMELGVEARAEGEDRFGTAAAFADWAIAEGVFKGDAIGLARGISTGNLGANDLADALIAGPLLGAAGAPLLLSRPGTDLGPVTTGWLKANAGTLTAPGFVFGGVAVVDPTVVSAAVAAAEGDGDHFQHESFYVDPYSTETLARGGTRVYTVAGLETGDEYRITLVNAEKLGGDENGYYTFTEQGTSGLIDPGTVAGDITVVNGVQVGSPGSTVGGIAPATDGSLRFTVTADATAVEAFYPVVFVDAGNDTSLEIDENNLSTEAFGVGGKVQTLPAEAGQGNLGDAEGILVVDEENDTIVTTDALYDYDANDLLYIGSVSEATRVTESGFESMLSVGDELTADTSYQPDPEMPSTFVLRDTTPAAPGTLLEMSATDLRGQYS</sequence>
<dbReference type="OrthoDB" id="9764271at2"/>
<evidence type="ECO:0000313" key="2">
    <source>
        <dbReference type="EMBL" id="PPK93168.1"/>
    </source>
</evidence>
<name>A0A2S6IG30_9ACTN</name>
<dbReference type="AlphaFoldDB" id="A0A2S6IG30"/>
<protein>
    <submittedName>
        <fullName evidence="2">Putative cell wall binding repeat protein</fullName>
    </submittedName>
</protein>